<dbReference type="InterPro" id="IPR000953">
    <property type="entry name" value="Chromo/chromo_shadow_dom"/>
</dbReference>
<feature type="domain" description="Chromo" evidence="12">
    <location>
        <begin position="291"/>
        <end position="352"/>
    </location>
</feature>
<evidence type="ECO:0000256" key="2">
    <source>
        <dbReference type="ARBA" id="ARBA00022723"/>
    </source>
</evidence>
<evidence type="ECO:0000256" key="8">
    <source>
        <dbReference type="ARBA" id="ARBA00022840"/>
    </source>
</evidence>
<dbReference type="Gene3D" id="6.10.250.1310">
    <property type="match status" value="1"/>
</dbReference>
<dbReference type="InterPro" id="IPR049730">
    <property type="entry name" value="SNF2/RAD54-like_C"/>
</dbReference>
<dbReference type="PROSITE" id="PS51194">
    <property type="entry name" value="HELICASE_CTER"/>
    <property type="match status" value="1"/>
</dbReference>
<evidence type="ECO:0000256" key="5">
    <source>
        <dbReference type="ARBA" id="ARBA00022771"/>
    </source>
</evidence>
<evidence type="ECO:0000259" key="13">
    <source>
        <dbReference type="PROSITE" id="PS50016"/>
    </source>
</evidence>
<dbReference type="Gene3D" id="2.40.50.40">
    <property type="match status" value="2"/>
</dbReference>
<keyword evidence="16" id="KW-1185">Reference proteome</keyword>
<reference evidence="15 16" key="1">
    <citation type="journal article" date="2021" name="Commun. Biol.">
        <title>The genome of Shorea leprosula (Dipterocarpaceae) highlights the ecological relevance of drought in aseasonal tropical rainforests.</title>
        <authorList>
            <person name="Ng K.K.S."/>
            <person name="Kobayashi M.J."/>
            <person name="Fawcett J.A."/>
            <person name="Hatakeyama M."/>
            <person name="Paape T."/>
            <person name="Ng C.H."/>
            <person name="Ang C.C."/>
            <person name="Tnah L.H."/>
            <person name="Lee C.T."/>
            <person name="Nishiyama T."/>
            <person name="Sese J."/>
            <person name="O'Brien M.J."/>
            <person name="Copetti D."/>
            <person name="Mohd Noor M.I."/>
            <person name="Ong R.C."/>
            <person name="Putra M."/>
            <person name="Sireger I.Z."/>
            <person name="Indrioko S."/>
            <person name="Kosugi Y."/>
            <person name="Izuno A."/>
            <person name="Isagi Y."/>
            <person name="Lee S.L."/>
            <person name="Shimizu K.K."/>
        </authorList>
    </citation>
    <scope>NUCLEOTIDE SEQUENCE [LARGE SCALE GENOMIC DNA]</scope>
    <source>
        <strain evidence="15">214</strain>
    </source>
</reference>
<dbReference type="InterPro" id="IPR016197">
    <property type="entry name" value="Chromo-like_dom_sf"/>
</dbReference>
<feature type="domain" description="PHD-type" evidence="13">
    <location>
        <begin position="225"/>
        <end position="274"/>
    </location>
</feature>
<dbReference type="InterPro" id="IPR056882">
    <property type="entry name" value="MOM1_dom"/>
</dbReference>
<keyword evidence="2" id="KW-0479">Metal-binding</keyword>
<dbReference type="InterPro" id="IPR019786">
    <property type="entry name" value="Zinc_finger_PHD-type_CS"/>
</dbReference>
<dbReference type="Pfam" id="PF25029">
    <property type="entry name" value="MOM1"/>
    <property type="match status" value="1"/>
</dbReference>
<keyword evidence="4" id="KW-0547">Nucleotide-binding</keyword>
<dbReference type="SUPFAM" id="SSF52540">
    <property type="entry name" value="P-loop containing nucleoside triphosphate hydrolases"/>
    <property type="match status" value="2"/>
</dbReference>
<evidence type="ECO:0000259" key="12">
    <source>
        <dbReference type="PROSITE" id="PS50013"/>
    </source>
</evidence>
<dbReference type="GO" id="GO:0005524">
    <property type="term" value="F:ATP binding"/>
    <property type="evidence" value="ECO:0007669"/>
    <property type="project" value="UniProtKB-KW"/>
</dbReference>
<dbReference type="GO" id="GO:0005634">
    <property type="term" value="C:nucleus"/>
    <property type="evidence" value="ECO:0007669"/>
    <property type="project" value="UniProtKB-SubCell"/>
</dbReference>
<dbReference type="CDD" id="cd18793">
    <property type="entry name" value="SF2_C_SNF"/>
    <property type="match status" value="1"/>
</dbReference>
<evidence type="ECO:0000256" key="11">
    <source>
        <dbReference type="SAM" id="MobiDB-lite"/>
    </source>
</evidence>
<dbReference type="EMBL" id="BPVZ01000045">
    <property type="protein sequence ID" value="GKV16345.1"/>
    <property type="molecule type" value="Genomic_DNA"/>
</dbReference>
<dbReference type="Pfam" id="PF00271">
    <property type="entry name" value="Helicase_C"/>
    <property type="match status" value="1"/>
</dbReference>
<evidence type="ECO:0000259" key="14">
    <source>
        <dbReference type="PROSITE" id="PS51194"/>
    </source>
</evidence>
<dbReference type="InterPro" id="IPR000330">
    <property type="entry name" value="SNF2_N"/>
</dbReference>
<evidence type="ECO:0000256" key="3">
    <source>
        <dbReference type="ARBA" id="ARBA00022737"/>
    </source>
</evidence>
<dbReference type="InterPro" id="IPR019787">
    <property type="entry name" value="Znf_PHD-finger"/>
</dbReference>
<dbReference type="InterPro" id="IPR001965">
    <property type="entry name" value="Znf_PHD"/>
</dbReference>
<dbReference type="SMART" id="SM00298">
    <property type="entry name" value="CHROMO"/>
    <property type="match status" value="2"/>
</dbReference>
<feature type="compositionally biased region" description="Basic residues" evidence="11">
    <location>
        <begin position="1087"/>
        <end position="1096"/>
    </location>
</feature>
<dbReference type="CDD" id="cd00024">
    <property type="entry name" value="CD_CSD"/>
    <property type="match status" value="1"/>
</dbReference>
<organism evidence="15 16">
    <name type="scientific">Rubroshorea leprosula</name>
    <dbReference type="NCBI Taxonomy" id="152421"/>
    <lineage>
        <taxon>Eukaryota</taxon>
        <taxon>Viridiplantae</taxon>
        <taxon>Streptophyta</taxon>
        <taxon>Embryophyta</taxon>
        <taxon>Tracheophyta</taxon>
        <taxon>Spermatophyta</taxon>
        <taxon>Magnoliopsida</taxon>
        <taxon>eudicotyledons</taxon>
        <taxon>Gunneridae</taxon>
        <taxon>Pentapetalae</taxon>
        <taxon>rosids</taxon>
        <taxon>malvids</taxon>
        <taxon>Malvales</taxon>
        <taxon>Dipterocarpaceae</taxon>
        <taxon>Rubroshorea</taxon>
    </lineage>
</organism>
<dbReference type="Gene3D" id="3.30.40.10">
    <property type="entry name" value="Zinc/RING finger domain, C3HC4 (zinc finger)"/>
    <property type="match status" value="1"/>
</dbReference>
<dbReference type="Pfam" id="PF00628">
    <property type="entry name" value="PHD"/>
    <property type="match status" value="1"/>
</dbReference>
<dbReference type="PANTHER" id="PTHR45623">
    <property type="entry name" value="CHROMODOMAIN-HELICASE-DNA-BINDING PROTEIN 3-RELATED-RELATED"/>
    <property type="match status" value="1"/>
</dbReference>
<evidence type="ECO:0000313" key="15">
    <source>
        <dbReference type="EMBL" id="GKV16345.1"/>
    </source>
</evidence>
<keyword evidence="9" id="KW-0539">Nucleus</keyword>
<dbReference type="GO" id="GO:0000785">
    <property type="term" value="C:chromatin"/>
    <property type="evidence" value="ECO:0007669"/>
    <property type="project" value="TreeGrafter"/>
</dbReference>
<dbReference type="PANTHER" id="PTHR45623:SF51">
    <property type="entry name" value="DNA HELICASE CHROMATIN REGULATOR PHD FAMILY-RELATED"/>
    <property type="match status" value="1"/>
</dbReference>
<keyword evidence="7" id="KW-0862">Zinc</keyword>
<dbReference type="InterPro" id="IPR027417">
    <property type="entry name" value="P-loop_NTPase"/>
</dbReference>
<comment type="caution">
    <text evidence="15">The sequence shown here is derived from an EMBL/GenBank/DDBJ whole genome shotgun (WGS) entry which is preliminary data.</text>
</comment>
<evidence type="ECO:0000256" key="1">
    <source>
        <dbReference type="ARBA" id="ARBA00004123"/>
    </source>
</evidence>
<gene>
    <name evidence="15" type="ORF">SLEP1_g27001</name>
</gene>
<dbReference type="GO" id="GO:0003682">
    <property type="term" value="F:chromatin binding"/>
    <property type="evidence" value="ECO:0007669"/>
    <property type="project" value="TreeGrafter"/>
</dbReference>
<dbReference type="PROSITE" id="PS01359">
    <property type="entry name" value="ZF_PHD_1"/>
    <property type="match status" value="1"/>
</dbReference>
<comment type="subcellular location">
    <subcellularLocation>
        <location evidence="1">Nucleus</location>
    </subcellularLocation>
</comment>
<evidence type="ECO:0000256" key="4">
    <source>
        <dbReference type="ARBA" id="ARBA00022741"/>
    </source>
</evidence>
<dbReference type="Pfam" id="PF00385">
    <property type="entry name" value="Chromo"/>
    <property type="match status" value="1"/>
</dbReference>
<evidence type="ECO:0000256" key="6">
    <source>
        <dbReference type="ARBA" id="ARBA00022801"/>
    </source>
</evidence>
<feature type="compositionally biased region" description="Basic and acidic residues" evidence="11">
    <location>
        <begin position="1251"/>
        <end position="1260"/>
    </location>
</feature>
<keyword evidence="8" id="KW-0067">ATP-binding</keyword>
<dbReference type="GO" id="GO:0140658">
    <property type="term" value="F:ATP-dependent chromatin remodeler activity"/>
    <property type="evidence" value="ECO:0007669"/>
    <property type="project" value="TreeGrafter"/>
</dbReference>
<accession>A0AAV5K1H3</accession>
<keyword evidence="5 10" id="KW-0863">Zinc-finger</keyword>
<proteinExistence type="predicted"/>
<feature type="compositionally biased region" description="Polar residues" evidence="11">
    <location>
        <begin position="165"/>
        <end position="186"/>
    </location>
</feature>
<dbReference type="GO" id="GO:0003677">
    <property type="term" value="F:DNA binding"/>
    <property type="evidence" value="ECO:0007669"/>
    <property type="project" value="TreeGrafter"/>
</dbReference>
<dbReference type="Gene3D" id="3.40.50.10810">
    <property type="entry name" value="Tandem AAA-ATPase domain"/>
    <property type="match status" value="1"/>
</dbReference>
<evidence type="ECO:0008006" key="17">
    <source>
        <dbReference type="Google" id="ProtNLM"/>
    </source>
</evidence>
<feature type="region of interest" description="Disordered" evidence="11">
    <location>
        <begin position="160"/>
        <end position="201"/>
    </location>
</feature>
<dbReference type="InterPro" id="IPR038718">
    <property type="entry name" value="SNF2-like_sf"/>
</dbReference>
<dbReference type="InterPro" id="IPR001650">
    <property type="entry name" value="Helicase_C-like"/>
</dbReference>
<evidence type="ECO:0000256" key="9">
    <source>
        <dbReference type="ARBA" id="ARBA00023242"/>
    </source>
</evidence>
<dbReference type="GO" id="GO:0042393">
    <property type="term" value="F:histone binding"/>
    <property type="evidence" value="ECO:0007669"/>
    <property type="project" value="TreeGrafter"/>
</dbReference>
<dbReference type="PROSITE" id="PS50016">
    <property type="entry name" value="ZF_PHD_2"/>
    <property type="match status" value="1"/>
</dbReference>
<dbReference type="InterPro" id="IPR013083">
    <property type="entry name" value="Znf_RING/FYVE/PHD"/>
</dbReference>
<feature type="domain" description="Helicase C-terminal" evidence="14">
    <location>
        <begin position="762"/>
        <end position="929"/>
    </location>
</feature>
<dbReference type="GO" id="GO:0008270">
    <property type="term" value="F:zinc ion binding"/>
    <property type="evidence" value="ECO:0007669"/>
    <property type="project" value="UniProtKB-KW"/>
</dbReference>
<evidence type="ECO:0000256" key="10">
    <source>
        <dbReference type="PROSITE-ProRule" id="PRU00146"/>
    </source>
</evidence>
<keyword evidence="3" id="KW-0677">Repeat</keyword>
<feature type="region of interest" description="Disordered" evidence="11">
    <location>
        <begin position="1238"/>
        <end position="1260"/>
    </location>
</feature>
<dbReference type="InterPro" id="IPR023780">
    <property type="entry name" value="Chromo_domain"/>
</dbReference>
<dbReference type="SMART" id="SM00249">
    <property type="entry name" value="PHD"/>
    <property type="match status" value="1"/>
</dbReference>
<dbReference type="Proteomes" id="UP001054252">
    <property type="component" value="Unassembled WGS sequence"/>
</dbReference>
<dbReference type="PROSITE" id="PS50013">
    <property type="entry name" value="CHROMO_2"/>
    <property type="match status" value="2"/>
</dbReference>
<feature type="region of interest" description="Disordered" evidence="11">
    <location>
        <begin position="1087"/>
        <end position="1112"/>
    </location>
</feature>
<evidence type="ECO:0000256" key="7">
    <source>
        <dbReference type="ARBA" id="ARBA00022833"/>
    </source>
</evidence>
<dbReference type="Gene3D" id="3.40.50.300">
    <property type="entry name" value="P-loop containing nucleotide triphosphate hydrolases"/>
    <property type="match status" value="1"/>
</dbReference>
<dbReference type="SUPFAM" id="SSF54160">
    <property type="entry name" value="Chromo domain-like"/>
    <property type="match status" value="2"/>
</dbReference>
<evidence type="ECO:0000313" key="16">
    <source>
        <dbReference type="Proteomes" id="UP001054252"/>
    </source>
</evidence>
<protein>
    <recommendedName>
        <fullName evidence="17">Helicase protein MOM1</fullName>
    </recommendedName>
</protein>
<keyword evidence="6" id="KW-0378">Hydrolase</keyword>
<feature type="compositionally biased region" description="Polar residues" evidence="11">
    <location>
        <begin position="1238"/>
        <end position="1249"/>
    </location>
</feature>
<feature type="domain" description="Chromo" evidence="12">
    <location>
        <begin position="374"/>
        <end position="435"/>
    </location>
</feature>
<dbReference type="Pfam" id="PF00176">
    <property type="entry name" value="SNF2-rel_dom"/>
    <property type="match status" value="1"/>
</dbReference>
<dbReference type="GO" id="GO:0016887">
    <property type="term" value="F:ATP hydrolysis activity"/>
    <property type="evidence" value="ECO:0007669"/>
    <property type="project" value="TreeGrafter"/>
</dbReference>
<sequence>MSGNNVKDDGVERSKTKGIIFGRLTSSGSSITGKSEGSSSTIFEQVKLEKGGKPIDLDAIKCSENIKRVVDLERDTSKRKRDARSYRKWIMSQSIKDKVLGKIDQPSYGWVSKENEEKVGQSLLPCYKRQRSDFDSKQYSSFNAKREHNLHGIFAPKAVHGEASTARSPQENDTAGNDTKDQTLVSKENDGKEPVSQLPMRSTEEYADDVQGEKPHLEIQTDGQHNACSICSLGGKLLTCSGKGCKRSYHLSCLNPPLINDPPRIWHCILCVKKKIELGVLAVSGEIESIWDARKVVSDSKVMQMEKQYLVKYQGLAHVHNCWIPETKLLLEAPKLVAKFNRKNQDIRWRTEWTVPHRLLLKRQLSFSKNCDEYFDEHVMSKSDCSHEWLVKWSGLGYEHATWELENASFLRSPEAMKLIIDYETRHRKGSSTLSEADKNGAKCLSELSELTLGGSSGEYNRHLRYVNKLRACWQKNQNAVILDDQADQERVLKVILFVLSLQFIAWKPFLVISTSSALSLWESEFLSVAPSSNIILYRGNKDVRSSIRTLEFYNESGCIMFQVLLASVVVVVEDLEILERIGWGAVIIDECQASQMSRHFEQIKMLPTDMRLLLVSGQVKECASDYHSLLSLLNAAHGLSNDLTKIDSDNDIAKLKDIFAHYIAFQCNSDSSRFVEYWVPVKLSNLQLEQYCSTLLSNSMLLNSHLKKDPAHALCDVIISARKCCDHPYLLDQSLQSIITKGLSMEEKLDVEVKASGKLQLLDKILLESKRRGLRVLILFQSIRGSTWNSIGHILDDFICQRFGEDSYVCIYGEFPRARKQASVNMFNDKKGGRFVFLIEDRACLPSIKLTAVDIIILFDSNWNPQSDLKALQRITICSQSEKLKVFRLYSSCTVEEKVLILAKEGMAMDSNMCTLNWNSCYTLLSWGASYLFNKLDDFHGCCDSASVSNVYHEQSFLNDILSELLNLLPCSSESGHSTKNSIITEVPQDGVYVRNIFLYGEREIEFTCNESPAVFWKNLLKGRHPTWKFLSNSSSRIREKVQYIEYPSRESEFKYDTFREKRVKVVSHTDCQAHLKWKTKGKRHLNASRKKRKLTVPSKNSTGAKRFSCSPDDTNDISQITTSVEPGISELCRVLQLPENVRGAALEFLGYITKYYYVSWEAVATSQAFQISVCWMAAALLDYKIDWSESLTLAKLQLNFVCNEEEAHYIYMKLQSVKKEFTQCSNSINGLNKSDYASSKTSMTSDLQESDRGEIPVDSRGENVADQLAPATCDEQLNEISCYCDALQDHAPLLDSPPHLCPVRHMQTFQSPVKVKPSEKTLCSEVVRDDGSGKITNTLQSNKKRSDTLVLEKSTHSMISLSGGLAASGVAEGSQSVVQAEVGIIEGNSVSSKELPIFPVPSSPKSTLSTIPASIGTQHLSDGRHASIQEAQISGITPLQDQAELCSPAVTHPNANLLVQSFTSVSVGEAETEVQNLWMQQLPISKISTSMVSNLSSTPASMGKQQHCSDGRDASCQEAQILGIPSLEDPMELSGLSIAHTSTNLPVQPFVETPVQNLGMQQLPVSGVSTSMASNLSSTPGSGGIQQHCSDGRDAFCQETQISKIPTLQDPVELSSPTIAHTSMNLPVQAFIDVETQVQNLRMQQLPISKVSTSTASILSSISASVGIQHLSDARDASCLEAQISRIPSLQGPVELSSPAIAHGSTNLPVQPFGEVETQVQNLRMLELSVSEVSSPMATNLSPRRASMGIQHLPNGRDACCQEDQISGIPSLQDLVVLSSSTVTHPRTNLVQQQFPSVSVGEKETQVQNIRVQQLPRSTVSSFMASNLSAIQASMGVEHLSNERHASCQEAQVPRQSSLQELVGFCSLPVIQSIRNLPMQPFGGMSAGENDTQVQNPTSRATIFQSLHSHPFHANLTRTLPQYGCSDPFQIEIERLAKLKVEASKLHEHMIMQLKSECNKEIEETYKKYDILFQDAEIALVERKKVLNAYSNKVFLNKLLAETLILKQDYNEAAASPDDNVQSFRNQLIQQATQMPLRIGQPLTVDLGAAPPVQVFNHSSICTAVPHPASMTGNTVRAPAPHLRAFNPPSMSTPPVPAPSLVSNWQVHSNLETVIGHCMENPGFQ</sequence>
<name>A0AAV5K1H3_9ROSI</name>